<organism evidence="11 12">
    <name type="scientific">Claviceps aff. purpurea</name>
    <dbReference type="NCBI Taxonomy" id="1967640"/>
    <lineage>
        <taxon>Eukaryota</taxon>
        <taxon>Fungi</taxon>
        <taxon>Dikarya</taxon>
        <taxon>Ascomycota</taxon>
        <taxon>Pezizomycotina</taxon>
        <taxon>Sordariomycetes</taxon>
        <taxon>Hypocreomycetidae</taxon>
        <taxon>Hypocreales</taxon>
        <taxon>Clavicipitaceae</taxon>
        <taxon>Claviceps</taxon>
    </lineage>
</organism>
<feature type="compositionally biased region" description="Basic and acidic residues" evidence="9">
    <location>
        <begin position="92"/>
        <end position="108"/>
    </location>
</feature>
<dbReference type="Proteomes" id="UP000707071">
    <property type="component" value="Unassembled WGS sequence"/>
</dbReference>
<dbReference type="GO" id="GO:0001228">
    <property type="term" value="F:DNA-binding transcription activator activity, RNA polymerase II-specific"/>
    <property type="evidence" value="ECO:0007669"/>
    <property type="project" value="TreeGrafter"/>
</dbReference>
<feature type="compositionally biased region" description="Basic and acidic residues" evidence="9">
    <location>
        <begin position="28"/>
        <end position="43"/>
    </location>
</feature>
<feature type="compositionally biased region" description="Basic and acidic residues" evidence="9">
    <location>
        <begin position="314"/>
        <end position="333"/>
    </location>
</feature>
<feature type="region of interest" description="Disordered" evidence="9">
    <location>
        <begin position="268"/>
        <end position="353"/>
    </location>
</feature>
<feature type="compositionally biased region" description="Basic and acidic residues" evidence="9">
    <location>
        <begin position="149"/>
        <end position="159"/>
    </location>
</feature>
<comment type="similarity">
    <text evidence="3">Belongs to the bZIP family.</text>
</comment>
<keyword evidence="7" id="KW-0539">Nucleus</keyword>
<dbReference type="AlphaFoldDB" id="A0A9P7U2L5"/>
<feature type="compositionally biased region" description="Basic and acidic residues" evidence="9">
    <location>
        <begin position="344"/>
        <end position="353"/>
    </location>
</feature>
<dbReference type="PANTHER" id="PTHR40621:SF11">
    <property type="entry name" value="TRANSCRIPTION FACTOR KAPC-RELATED"/>
    <property type="match status" value="1"/>
</dbReference>
<feature type="compositionally biased region" description="Low complexity" evidence="9">
    <location>
        <begin position="304"/>
        <end position="313"/>
    </location>
</feature>
<feature type="region of interest" description="Disordered" evidence="9">
    <location>
        <begin position="1"/>
        <end position="133"/>
    </location>
</feature>
<keyword evidence="6" id="KW-0804">Transcription</keyword>
<comment type="subcellular location">
    <subcellularLocation>
        <location evidence="2">Nucleus</location>
    </subcellularLocation>
</comment>
<comment type="function">
    <text evidence="1">Putative transcription factor.</text>
</comment>
<dbReference type="InterPro" id="IPR004827">
    <property type="entry name" value="bZIP"/>
</dbReference>
<keyword evidence="5" id="KW-0238">DNA-binding</keyword>
<evidence type="ECO:0000256" key="3">
    <source>
        <dbReference type="ARBA" id="ARBA00007163"/>
    </source>
</evidence>
<feature type="compositionally biased region" description="Polar residues" evidence="9">
    <location>
        <begin position="1"/>
        <end position="27"/>
    </location>
</feature>
<name>A0A9P7U2L5_9HYPO</name>
<feature type="compositionally biased region" description="Low complexity" evidence="9">
    <location>
        <begin position="68"/>
        <end position="90"/>
    </location>
</feature>
<evidence type="ECO:0000256" key="6">
    <source>
        <dbReference type="ARBA" id="ARBA00023163"/>
    </source>
</evidence>
<protein>
    <recommendedName>
        <fullName evidence="8">Putative transcription factor kapC</fullName>
    </recommendedName>
</protein>
<dbReference type="PROSITE" id="PS00036">
    <property type="entry name" value="BZIP_BASIC"/>
    <property type="match status" value="1"/>
</dbReference>
<sequence length="353" mass="37318">MLSQNTYGSVPSLAMQQPSSSRNQATEQHLRAQLELLQNHDADASASTASDLRDSRDTLSHSPPSPPQDSHGYQELAAASHEAARALSKAGGESHIHPDLRGAAEHASEMMALDPPADQSPGENHQEPAHAAVATDPLSPGAQLAAIGESKKAKRELSQSKRAAQNRAAQRAFRQRKEGYIKKLEQQVREFGDLENTFKVMQSENYALRNYVLHLQSRMLNALGEYPPPPPTINLAQVVGPPPSLATAHAPPLSAAAAAAAAAAAPAPAPAPAPAAAPAGPSPPQSAPEHAPQDIGVSSTPLEAVAQAVAGLAAHEELAQCEPHHQEHHEQLHHQHQSYPSPDYKQESCEQAA</sequence>
<dbReference type="EMBL" id="SRRH01000225">
    <property type="protein sequence ID" value="KAG6294176.1"/>
    <property type="molecule type" value="Genomic_DNA"/>
</dbReference>
<keyword evidence="4" id="KW-0805">Transcription regulation</keyword>
<feature type="compositionally biased region" description="Pro residues" evidence="9">
    <location>
        <begin position="268"/>
        <end position="286"/>
    </location>
</feature>
<gene>
    <name evidence="11" type="ORF">E4U09_002700</name>
</gene>
<evidence type="ECO:0000256" key="1">
    <source>
        <dbReference type="ARBA" id="ARBA00004049"/>
    </source>
</evidence>
<evidence type="ECO:0000313" key="12">
    <source>
        <dbReference type="Proteomes" id="UP000707071"/>
    </source>
</evidence>
<comment type="caution">
    <text evidence="11">The sequence shown here is derived from an EMBL/GenBank/DDBJ whole genome shotgun (WGS) entry which is preliminary data.</text>
</comment>
<evidence type="ECO:0000256" key="7">
    <source>
        <dbReference type="ARBA" id="ARBA00023242"/>
    </source>
</evidence>
<feature type="compositionally biased region" description="Low complexity" evidence="9">
    <location>
        <begin position="162"/>
        <end position="171"/>
    </location>
</feature>
<feature type="domain" description="BZIP" evidence="10">
    <location>
        <begin position="161"/>
        <end position="176"/>
    </location>
</feature>
<dbReference type="SUPFAM" id="SSF57959">
    <property type="entry name" value="Leucine zipper domain"/>
    <property type="match status" value="1"/>
</dbReference>
<dbReference type="GO" id="GO:0000976">
    <property type="term" value="F:transcription cis-regulatory region binding"/>
    <property type="evidence" value="ECO:0007669"/>
    <property type="project" value="InterPro"/>
</dbReference>
<evidence type="ECO:0000256" key="5">
    <source>
        <dbReference type="ARBA" id="ARBA00023125"/>
    </source>
</evidence>
<dbReference type="PANTHER" id="PTHR40621">
    <property type="entry name" value="TRANSCRIPTION FACTOR KAPC-RELATED"/>
    <property type="match status" value="1"/>
</dbReference>
<evidence type="ECO:0000256" key="8">
    <source>
        <dbReference type="ARBA" id="ARBA00044067"/>
    </source>
</evidence>
<dbReference type="GO" id="GO:0090575">
    <property type="term" value="C:RNA polymerase II transcription regulator complex"/>
    <property type="evidence" value="ECO:0007669"/>
    <property type="project" value="TreeGrafter"/>
</dbReference>
<accession>A0A9P7U2L5</accession>
<proteinExistence type="inferred from homology"/>
<evidence type="ECO:0000313" key="11">
    <source>
        <dbReference type="EMBL" id="KAG6294176.1"/>
    </source>
</evidence>
<evidence type="ECO:0000256" key="4">
    <source>
        <dbReference type="ARBA" id="ARBA00023015"/>
    </source>
</evidence>
<evidence type="ECO:0000256" key="9">
    <source>
        <dbReference type="SAM" id="MobiDB-lite"/>
    </source>
</evidence>
<dbReference type="InterPro" id="IPR050936">
    <property type="entry name" value="AP-1-like"/>
</dbReference>
<reference evidence="11 12" key="1">
    <citation type="journal article" date="2020" name="bioRxiv">
        <title>Whole genome comparisons of ergot fungi reveals the divergence and evolution of species within the genus Claviceps are the result of varying mechanisms driving genome evolution and host range expansion.</title>
        <authorList>
            <person name="Wyka S.A."/>
            <person name="Mondo S.J."/>
            <person name="Liu M."/>
            <person name="Dettman J."/>
            <person name="Nalam V."/>
            <person name="Broders K.D."/>
        </authorList>
    </citation>
    <scope>NUCLEOTIDE SEQUENCE [LARGE SCALE GENOMIC DNA]</scope>
    <source>
        <strain evidence="11 12">Clav52</strain>
    </source>
</reference>
<feature type="region of interest" description="Disordered" evidence="9">
    <location>
        <begin position="148"/>
        <end position="171"/>
    </location>
</feature>
<keyword evidence="12" id="KW-1185">Reference proteome</keyword>
<dbReference type="SMART" id="SM00338">
    <property type="entry name" value="BRLZ"/>
    <property type="match status" value="1"/>
</dbReference>
<evidence type="ECO:0000256" key="2">
    <source>
        <dbReference type="ARBA" id="ARBA00004123"/>
    </source>
</evidence>
<dbReference type="InterPro" id="IPR046347">
    <property type="entry name" value="bZIP_sf"/>
</dbReference>
<dbReference type="Pfam" id="PF00170">
    <property type="entry name" value="bZIP_1"/>
    <property type="match status" value="1"/>
</dbReference>
<evidence type="ECO:0000259" key="10">
    <source>
        <dbReference type="PROSITE" id="PS00036"/>
    </source>
</evidence>
<dbReference type="Gene3D" id="1.20.5.170">
    <property type="match status" value="1"/>
</dbReference>